<dbReference type="Gene3D" id="3.20.20.60">
    <property type="entry name" value="Phosphoenolpyruvate-binding domains"/>
    <property type="match status" value="1"/>
</dbReference>
<evidence type="ECO:0000256" key="11">
    <source>
        <dbReference type="PIRNR" id="PIRNR000853"/>
    </source>
</evidence>
<evidence type="ECO:0000256" key="10">
    <source>
        <dbReference type="ARBA" id="ARBA00022842"/>
    </source>
</evidence>
<dbReference type="InterPro" id="IPR008279">
    <property type="entry name" value="PEP-util_enz_mobile_dom"/>
</dbReference>
<keyword evidence="15" id="KW-0670">Pyruvate</keyword>
<dbReference type="SUPFAM" id="SSF56059">
    <property type="entry name" value="Glutathione synthetase ATP-binding domain-like"/>
    <property type="match status" value="1"/>
</dbReference>
<evidence type="ECO:0000313" key="16">
    <source>
        <dbReference type="Proteomes" id="UP001596524"/>
    </source>
</evidence>
<feature type="domain" description="PEP-utilising enzyme C-terminal" evidence="14">
    <location>
        <begin position="532"/>
        <end position="879"/>
    </location>
</feature>
<keyword evidence="9" id="KW-0067">ATP-binding</keyword>
<dbReference type="InterPro" id="IPR013815">
    <property type="entry name" value="ATP_grasp_subdomain_1"/>
</dbReference>
<dbReference type="InterPro" id="IPR002192">
    <property type="entry name" value="PPDK_AMP/ATP-bd"/>
</dbReference>
<dbReference type="PANTHER" id="PTHR22931:SF9">
    <property type="entry name" value="PYRUVATE, PHOSPHATE DIKINASE 1, CHLOROPLASTIC"/>
    <property type="match status" value="1"/>
</dbReference>
<dbReference type="NCBIfam" id="NF004531">
    <property type="entry name" value="PRK05878.1"/>
    <property type="match status" value="1"/>
</dbReference>
<dbReference type="NCBIfam" id="TIGR01828">
    <property type="entry name" value="pyru_phos_dikin"/>
    <property type="match status" value="1"/>
</dbReference>
<evidence type="ECO:0000256" key="7">
    <source>
        <dbReference type="ARBA" id="ARBA00022741"/>
    </source>
</evidence>
<evidence type="ECO:0000259" key="14">
    <source>
        <dbReference type="Pfam" id="PF02896"/>
    </source>
</evidence>
<feature type="domain" description="Pyruvate phosphate dikinase AMP/ATP-binding" evidence="13">
    <location>
        <begin position="59"/>
        <end position="284"/>
    </location>
</feature>
<evidence type="ECO:0000256" key="9">
    <source>
        <dbReference type="ARBA" id="ARBA00022840"/>
    </source>
</evidence>
<comment type="caution">
    <text evidence="15">The sequence shown here is derived from an EMBL/GenBank/DDBJ whole genome shotgun (WGS) entry which is preliminary data.</text>
</comment>
<dbReference type="InterPro" id="IPR018274">
    <property type="entry name" value="PEP_util_AS"/>
</dbReference>
<evidence type="ECO:0000256" key="5">
    <source>
        <dbReference type="ARBA" id="ARBA00022679"/>
    </source>
</evidence>
<evidence type="ECO:0000313" key="15">
    <source>
        <dbReference type="EMBL" id="MFC7360596.1"/>
    </source>
</evidence>
<dbReference type="PANTHER" id="PTHR22931">
    <property type="entry name" value="PHOSPHOENOLPYRUVATE DIKINASE-RELATED"/>
    <property type="match status" value="1"/>
</dbReference>
<evidence type="ECO:0000259" key="12">
    <source>
        <dbReference type="Pfam" id="PF00391"/>
    </source>
</evidence>
<dbReference type="Gene3D" id="3.30.1490.20">
    <property type="entry name" value="ATP-grasp fold, A domain"/>
    <property type="match status" value="1"/>
</dbReference>
<dbReference type="InterPro" id="IPR036637">
    <property type="entry name" value="Phosphohistidine_dom_sf"/>
</dbReference>
<dbReference type="EMBL" id="JBHTCH010000012">
    <property type="protein sequence ID" value="MFC7360596.1"/>
    <property type="molecule type" value="Genomic_DNA"/>
</dbReference>
<dbReference type="InterPro" id="IPR000121">
    <property type="entry name" value="PEP_util_C"/>
</dbReference>
<keyword evidence="6" id="KW-0479">Metal-binding</keyword>
<keyword evidence="16" id="KW-1185">Reference proteome</keyword>
<organism evidence="15 16">
    <name type="scientific">Nocardioides astragali</name>
    <dbReference type="NCBI Taxonomy" id="1776736"/>
    <lineage>
        <taxon>Bacteria</taxon>
        <taxon>Bacillati</taxon>
        <taxon>Actinomycetota</taxon>
        <taxon>Actinomycetes</taxon>
        <taxon>Propionibacteriales</taxon>
        <taxon>Nocardioidaceae</taxon>
        <taxon>Nocardioides</taxon>
    </lineage>
</organism>
<dbReference type="Pfam" id="PF01326">
    <property type="entry name" value="PPDK_N"/>
    <property type="match status" value="2"/>
</dbReference>
<evidence type="ECO:0000256" key="1">
    <source>
        <dbReference type="ARBA" id="ARBA00001946"/>
    </source>
</evidence>
<dbReference type="PROSITE" id="PS00370">
    <property type="entry name" value="PEP_ENZYMES_PHOS_SITE"/>
    <property type="match status" value="1"/>
</dbReference>
<comment type="cofactor">
    <cofactor evidence="1 11">
        <name>Mg(2+)</name>
        <dbReference type="ChEBI" id="CHEBI:18420"/>
    </cofactor>
</comment>
<dbReference type="Proteomes" id="UP001596524">
    <property type="component" value="Unassembled WGS sequence"/>
</dbReference>
<dbReference type="InterPro" id="IPR010121">
    <property type="entry name" value="Pyruvate_phosphate_dikinase"/>
</dbReference>
<keyword evidence="7" id="KW-0547">Nucleotide-binding</keyword>
<dbReference type="Pfam" id="PF02896">
    <property type="entry name" value="PEP-utilizers_C"/>
    <property type="match status" value="1"/>
</dbReference>
<feature type="domain" description="Pyruvate phosphate dikinase AMP/ATP-binding" evidence="13">
    <location>
        <begin position="292"/>
        <end position="350"/>
    </location>
</feature>
<dbReference type="Gene3D" id="1.20.80.30">
    <property type="match status" value="1"/>
</dbReference>
<dbReference type="PIRSF" id="PIRSF000853">
    <property type="entry name" value="PPDK"/>
    <property type="match status" value="1"/>
</dbReference>
<evidence type="ECO:0000256" key="3">
    <source>
        <dbReference type="ARBA" id="ARBA00011994"/>
    </source>
</evidence>
<evidence type="ECO:0000256" key="4">
    <source>
        <dbReference type="ARBA" id="ARBA00020138"/>
    </source>
</evidence>
<gene>
    <name evidence="15" type="primary">ppdK</name>
    <name evidence="15" type="ORF">ACFQO6_09970</name>
</gene>
<name>A0ABW2N3D7_9ACTN</name>
<dbReference type="RefSeq" id="WP_255891853.1">
    <property type="nucleotide sequence ID" value="NZ_JAFMZM010000005.1"/>
</dbReference>
<protein>
    <recommendedName>
        <fullName evidence="4 11">Pyruvate, phosphate dikinase</fullName>
        <ecNumber evidence="3 11">2.7.9.1</ecNumber>
    </recommendedName>
</protein>
<dbReference type="SUPFAM" id="SSF51621">
    <property type="entry name" value="Phosphoenolpyruvate/pyruvate domain"/>
    <property type="match status" value="1"/>
</dbReference>
<evidence type="ECO:0000256" key="2">
    <source>
        <dbReference type="ARBA" id="ARBA00007837"/>
    </source>
</evidence>
<comment type="catalytic activity">
    <reaction evidence="11">
        <text>pyruvate + phosphate + ATP = phosphoenolpyruvate + AMP + diphosphate + H(+)</text>
        <dbReference type="Rhea" id="RHEA:10756"/>
        <dbReference type="ChEBI" id="CHEBI:15361"/>
        <dbReference type="ChEBI" id="CHEBI:15378"/>
        <dbReference type="ChEBI" id="CHEBI:30616"/>
        <dbReference type="ChEBI" id="CHEBI:33019"/>
        <dbReference type="ChEBI" id="CHEBI:43474"/>
        <dbReference type="ChEBI" id="CHEBI:58702"/>
        <dbReference type="ChEBI" id="CHEBI:456215"/>
        <dbReference type="EC" id="2.7.9.1"/>
    </reaction>
</comment>
<evidence type="ECO:0000256" key="6">
    <source>
        <dbReference type="ARBA" id="ARBA00022723"/>
    </source>
</evidence>
<dbReference type="Gene3D" id="3.50.30.10">
    <property type="entry name" value="Phosphohistidine domain"/>
    <property type="match status" value="1"/>
</dbReference>
<keyword evidence="8" id="KW-0418">Kinase</keyword>
<dbReference type="InterPro" id="IPR040442">
    <property type="entry name" value="Pyrv_kinase-like_dom_sf"/>
</dbReference>
<keyword evidence="5 15" id="KW-0808">Transferase</keyword>
<keyword evidence="10" id="KW-0460">Magnesium</keyword>
<sequence>MAWVYEFSEGSKDQKDLLGGKGANLAEMTTLGLPVPPGFTISTETCRAYLAEGGEPDGLAEEVTDHLATLESAMDKRLGDADDPLLVSVRSGAKFSMPGMMETVLNVGLNDTSVGGLAARSEDERFALDSYRRLLQMFGGTVLDVDSELFSEALDDAKRAKGTESDLDLDADDLRDLVETFKVIIKDQTGRDFPQDPREQLDLAIRAVFDSWNTDRARLYRRQERIPEDLGTAVNVQAMVFGNFGMDSGSGVAFTRDPASGEQGVYGDYLQNAQGEDVVAGIRNTVSLADMADIDQTSYDELIGIMTRLERHYRDMCDIEFTVERGRLWMLQTRVGKRTPEAAFRIAIHMVDEGLIQMDEAVLRVTGDQLAQLMFPSFDETSERTLLATGMNASPGAAVGKCVFDSDTAVEWAERGEDVILVRKETNPDDLRGMVAARGILTSRGGKTSHAAVVARGMGRTCVCGAESLDVDTKAKEFRVRGGETVREGDVISIDGTTGQVFAGAVPVADSVVVRHFEGEKLDDDLALAVSRIMAHADGARRLRVRTNADTPEDAARARRFGAQGIGLCRTEHMFLGERRELVEKLIVAEGDDGQEAALAELLPLQRQDFTEILEAMDGLPVTIRLLDPPLHEFLPDLTELSVEVALAEERGEVDEHATRLLTHVRRLHEQNPMLGLRGVRLGIQIPGLFRMQARAIAEAAADRMAVHGTPRPEIMVPLVASVRELEIVRAEIEQVIKDVQESRGAKLEITIGTMIELPRAAFLADRIAKAADFFSFGTNDLTQMAWGFSRDDVEAAFFSRYFERGIFDVSPFESLDQLGVGGMVEMGTTKGRETKSDLKVGVCGEHGGDPLSVHFFDRIGLDYVSCSPFRVPVARLEAGRSVLDRR</sequence>
<proteinExistence type="inferred from homology"/>
<comment type="similarity">
    <text evidence="2 11">Belongs to the PEP-utilizing enzyme family.</text>
</comment>
<dbReference type="GO" id="GO:0050242">
    <property type="term" value="F:pyruvate, phosphate dikinase activity"/>
    <property type="evidence" value="ECO:0007669"/>
    <property type="project" value="UniProtKB-EC"/>
</dbReference>
<dbReference type="Pfam" id="PF00391">
    <property type="entry name" value="PEP-utilizers"/>
    <property type="match status" value="1"/>
</dbReference>
<accession>A0ABW2N3D7</accession>
<dbReference type="Gene3D" id="3.30.470.20">
    <property type="entry name" value="ATP-grasp fold, B domain"/>
    <property type="match status" value="1"/>
</dbReference>
<feature type="domain" description="PEP-utilising enzyme mobile" evidence="12">
    <location>
        <begin position="417"/>
        <end position="499"/>
    </location>
</feature>
<dbReference type="Gene3D" id="1.10.189.10">
    <property type="entry name" value="Pyruvate Phosphate Dikinase, domain 2"/>
    <property type="match status" value="1"/>
</dbReference>
<evidence type="ECO:0000256" key="8">
    <source>
        <dbReference type="ARBA" id="ARBA00022777"/>
    </source>
</evidence>
<reference evidence="16" key="1">
    <citation type="journal article" date="2019" name="Int. J. Syst. Evol. Microbiol.">
        <title>The Global Catalogue of Microorganisms (GCM) 10K type strain sequencing project: providing services to taxonomists for standard genome sequencing and annotation.</title>
        <authorList>
            <consortium name="The Broad Institute Genomics Platform"/>
            <consortium name="The Broad Institute Genome Sequencing Center for Infectious Disease"/>
            <person name="Wu L."/>
            <person name="Ma J."/>
        </authorList>
    </citation>
    <scope>NUCLEOTIDE SEQUENCE [LARGE SCALE GENOMIC DNA]</scope>
    <source>
        <strain evidence="16">FCH27</strain>
    </source>
</reference>
<dbReference type="SUPFAM" id="SSF52009">
    <property type="entry name" value="Phosphohistidine domain"/>
    <property type="match status" value="1"/>
</dbReference>
<dbReference type="EC" id="2.7.9.1" evidence="3 11"/>
<dbReference type="InterPro" id="IPR015813">
    <property type="entry name" value="Pyrv/PenolPyrv_kinase-like_dom"/>
</dbReference>
<evidence type="ECO:0000259" key="13">
    <source>
        <dbReference type="Pfam" id="PF01326"/>
    </source>
</evidence>